<evidence type="ECO:0000313" key="1">
    <source>
        <dbReference type="EMBL" id="ALV07010.1"/>
    </source>
</evidence>
<dbReference type="AlphaFoldDB" id="A0A0U3LKT2"/>
<dbReference type="STRING" id="76731.RD2015_2544"/>
<dbReference type="RefSeq" id="WP_058935196.1">
    <property type="nucleotide sequence ID" value="NZ_CP013729.1"/>
</dbReference>
<protein>
    <submittedName>
        <fullName evidence="1">Uncharacterized protein</fullName>
    </submittedName>
</protein>
<keyword evidence="2" id="KW-1185">Reference proteome</keyword>
<dbReference type="Proteomes" id="UP000060699">
    <property type="component" value="Chromosome"/>
</dbReference>
<sequence length="251" mass="28508">MLHTPPWVRFHDAGRLTFRWEDAVLSAHHLGSDAASQPVLRTAQRIEPRARLALAIALTEWIVWRFDGLHTRTEPGAFLEAAWCATADPRYLRSFELLRADWRGPVEGPLWCALTHLGHALSRGVDFPRHLFDALSYLTRLALHVQPTTGPMMAWLPLVLDRLALVYPAGPEDPLEADLFARDAAARLGRWVPREVFDLAIPFDGNTGRAFLESVLSTARWEENAFLRRPEELRTAHFPGKPYELARLTVR</sequence>
<dbReference type="OrthoDB" id="7107942at2"/>
<accession>A0A0U3LKT2</accession>
<reference evidence="1 2" key="1">
    <citation type="submission" date="2015-12" db="EMBL/GenBank/DDBJ databases">
        <title>Complete genome of Roseateles depolymerans KCTC 42856.</title>
        <authorList>
            <person name="Kim K.M."/>
        </authorList>
    </citation>
    <scope>NUCLEOTIDE SEQUENCE [LARGE SCALE GENOMIC DNA]</scope>
    <source>
        <strain evidence="1 2">KCTC 42856</strain>
    </source>
</reference>
<name>A0A0U3LKT2_9BURK</name>
<proteinExistence type="predicted"/>
<organism evidence="1 2">
    <name type="scientific">Roseateles depolymerans</name>
    <dbReference type="NCBI Taxonomy" id="76731"/>
    <lineage>
        <taxon>Bacteria</taxon>
        <taxon>Pseudomonadati</taxon>
        <taxon>Pseudomonadota</taxon>
        <taxon>Betaproteobacteria</taxon>
        <taxon>Burkholderiales</taxon>
        <taxon>Sphaerotilaceae</taxon>
        <taxon>Roseateles</taxon>
    </lineage>
</organism>
<evidence type="ECO:0000313" key="2">
    <source>
        <dbReference type="Proteomes" id="UP000060699"/>
    </source>
</evidence>
<gene>
    <name evidence="1" type="ORF">RD2015_2544</name>
</gene>
<dbReference type="KEGG" id="rdp:RD2015_2544"/>
<dbReference type="EMBL" id="CP013729">
    <property type="protein sequence ID" value="ALV07010.1"/>
    <property type="molecule type" value="Genomic_DNA"/>
</dbReference>